<dbReference type="GO" id="GO:0008843">
    <property type="term" value="F:endochitinase activity"/>
    <property type="evidence" value="ECO:0007669"/>
    <property type="project" value="UniProtKB-EC"/>
</dbReference>
<dbReference type="GO" id="GO:0006032">
    <property type="term" value="P:chitin catabolic process"/>
    <property type="evidence" value="ECO:0007669"/>
    <property type="project" value="UniProtKB-KW"/>
</dbReference>
<feature type="domain" description="GH18" evidence="12">
    <location>
        <begin position="1"/>
        <end position="277"/>
    </location>
</feature>
<dbReference type="InterPro" id="IPR029070">
    <property type="entry name" value="Chitinase_insertion_sf"/>
</dbReference>
<dbReference type="InterPro" id="IPR011583">
    <property type="entry name" value="Chitinase_II/V-like_cat"/>
</dbReference>
<evidence type="ECO:0000256" key="4">
    <source>
        <dbReference type="ARBA" id="ARBA00022669"/>
    </source>
</evidence>
<evidence type="ECO:0000256" key="10">
    <source>
        <dbReference type="ARBA" id="ARBA00023326"/>
    </source>
</evidence>
<keyword evidence="8" id="KW-0119">Carbohydrate metabolism</keyword>
<dbReference type="PANTHER" id="PTHR47700:SF2">
    <property type="entry name" value="CHITINASE"/>
    <property type="match status" value="1"/>
</dbReference>
<keyword evidence="9 11" id="KW-0326">Glycosidase</keyword>
<reference evidence="13" key="1">
    <citation type="submission" date="2019-11" db="EMBL/GenBank/DDBJ databases">
        <title>Bipolaris sorokiniana Genome sequencing.</title>
        <authorList>
            <person name="Wang H."/>
        </authorList>
    </citation>
    <scope>NUCLEOTIDE SEQUENCE</scope>
</reference>
<dbReference type="PANTHER" id="PTHR47700">
    <property type="entry name" value="V CHITINASE, PUTATIVE (AFU_ORTHOLOGUE AFUA_6G13720)-RELATED"/>
    <property type="match status" value="1"/>
</dbReference>
<dbReference type="GO" id="GO:0000272">
    <property type="term" value="P:polysaccharide catabolic process"/>
    <property type="evidence" value="ECO:0007669"/>
    <property type="project" value="UniProtKB-KW"/>
</dbReference>
<keyword evidence="4" id="KW-0147">Chitin-binding</keyword>
<evidence type="ECO:0000256" key="5">
    <source>
        <dbReference type="ARBA" id="ARBA00022801"/>
    </source>
</evidence>
<dbReference type="AlphaFoldDB" id="A0A8H6DR11"/>
<evidence type="ECO:0000256" key="1">
    <source>
        <dbReference type="ARBA" id="ARBA00000822"/>
    </source>
</evidence>
<evidence type="ECO:0000313" key="14">
    <source>
        <dbReference type="Proteomes" id="UP000624244"/>
    </source>
</evidence>
<evidence type="ECO:0000256" key="11">
    <source>
        <dbReference type="RuleBase" id="RU000489"/>
    </source>
</evidence>
<organism evidence="13 14">
    <name type="scientific">Cochliobolus sativus</name>
    <name type="common">Common root rot and spot blotch fungus</name>
    <name type="synonym">Bipolaris sorokiniana</name>
    <dbReference type="NCBI Taxonomy" id="45130"/>
    <lineage>
        <taxon>Eukaryota</taxon>
        <taxon>Fungi</taxon>
        <taxon>Dikarya</taxon>
        <taxon>Ascomycota</taxon>
        <taxon>Pezizomycotina</taxon>
        <taxon>Dothideomycetes</taxon>
        <taxon>Pleosporomycetidae</taxon>
        <taxon>Pleosporales</taxon>
        <taxon>Pleosporineae</taxon>
        <taxon>Pleosporaceae</taxon>
        <taxon>Bipolaris</taxon>
    </lineage>
</organism>
<evidence type="ECO:0000313" key="13">
    <source>
        <dbReference type="EMBL" id="KAF5844979.1"/>
    </source>
</evidence>
<proteinExistence type="inferred from homology"/>
<evidence type="ECO:0000256" key="6">
    <source>
        <dbReference type="ARBA" id="ARBA00023024"/>
    </source>
</evidence>
<gene>
    <name evidence="13" type="ORF">GGP41_001126</name>
</gene>
<dbReference type="InterPro" id="IPR017853">
    <property type="entry name" value="GH"/>
</dbReference>
<dbReference type="PROSITE" id="PS01095">
    <property type="entry name" value="GH18_1"/>
    <property type="match status" value="1"/>
</dbReference>
<dbReference type="SUPFAM" id="SSF51445">
    <property type="entry name" value="(Trans)glycosidases"/>
    <property type="match status" value="1"/>
</dbReference>
<keyword evidence="5 11" id="KW-0378">Hydrolase</keyword>
<keyword evidence="10" id="KW-0624">Polysaccharide degradation</keyword>
<dbReference type="InterPro" id="IPR053214">
    <property type="entry name" value="LysM12-like"/>
</dbReference>
<evidence type="ECO:0000256" key="8">
    <source>
        <dbReference type="ARBA" id="ARBA00023277"/>
    </source>
</evidence>
<dbReference type="Gene3D" id="3.20.20.80">
    <property type="entry name" value="Glycosidases"/>
    <property type="match status" value="1"/>
</dbReference>
<dbReference type="SMART" id="SM00636">
    <property type="entry name" value="Glyco_18"/>
    <property type="match status" value="1"/>
</dbReference>
<protein>
    <recommendedName>
        <fullName evidence="3">chitinase</fullName>
        <ecNumber evidence="3">3.2.1.14</ecNumber>
    </recommendedName>
</protein>
<dbReference type="InterPro" id="IPR001223">
    <property type="entry name" value="Glyco_hydro18_cat"/>
</dbReference>
<comment type="similarity">
    <text evidence="2">Belongs to the glycosyl hydrolase 18 family. Chitinase class V subfamily.</text>
</comment>
<evidence type="ECO:0000256" key="3">
    <source>
        <dbReference type="ARBA" id="ARBA00012729"/>
    </source>
</evidence>
<keyword evidence="6" id="KW-0146">Chitin degradation</keyword>
<sequence>MKGPKRVLAFGGSYYIFREGVKPENLEVLANNLAKFINDHGLDGIDLDWEYPAAPDIPGIPSADRIDGKNYLEFLKLLCNKLPTSFWCLKPFPIAEIAKTVDYIVYMTYDLHGQWDYSSQWANVGYPNGNCLRSHVNLTETLNSLSMVTKAGVPSNKLIIGISSYGRSFRMTDPSCTGPHCTFVGPSSAATKGECTGTPDYIYNAEIDKIIENGAGETSFDRFADSDILVYGSDWAAYMSETTKARRTSLYKSYNFGGTTEWAVDLAKFIPNSGGGSNVPALPQEGEEWMGIDCSHKLARDETANPIQRWNQLKCKDAWDSAIHAWKNRAPGGTDRFVVYVSSYLKGPPDMVWQINAEENEFYNTVECSNEQGKTPVGVLILRSFTKLSKGFYKGVESAGNTFDLTMEDFADTFAPAQEADGSTSDYMLFSVQVWKTFTSAGFFVNYPSPHESIQEVAMAGVDMGMTAAAKATEESTVLEPITKDLGVALSAITVNWKRLVSKTVTDTFLGTDESIAYLTTMINENKLLHTEIQAAVDIERSALRALCALYAYIIPMREQQKPFPVESRGPFNQMRALGQQGSTMRRTPHVAVNGYEGLGESGELGQEKWGGITRSDIIKSTLTCYAIKQNRDLDRPADVANPGGREQLRQQIKGGDIVSLPGVIQIPKCGQKEIAQNWRE</sequence>
<keyword evidence="7" id="KW-0843">Virulence</keyword>
<comment type="caution">
    <text evidence="13">The sequence shown here is derived from an EMBL/GenBank/DDBJ whole genome shotgun (WGS) entry which is preliminary data.</text>
</comment>
<accession>A0A8H6DR11</accession>
<dbReference type="GO" id="GO:0008061">
    <property type="term" value="F:chitin binding"/>
    <property type="evidence" value="ECO:0007669"/>
    <property type="project" value="UniProtKB-KW"/>
</dbReference>
<dbReference type="Gene3D" id="3.10.50.10">
    <property type="match status" value="1"/>
</dbReference>
<dbReference type="EC" id="3.2.1.14" evidence="3"/>
<name>A0A8H6DR11_COCSA</name>
<dbReference type="EMBL" id="WNKQ01000020">
    <property type="protein sequence ID" value="KAF5844979.1"/>
    <property type="molecule type" value="Genomic_DNA"/>
</dbReference>
<dbReference type="Proteomes" id="UP000624244">
    <property type="component" value="Unassembled WGS sequence"/>
</dbReference>
<evidence type="ECO:0000259" key="12">
    <source>
        <dbReference type="PROSITE" id="PS51910"/>
    </source>
</evidence>
<comment type="catalytic activity">
    <reaction evidence="1">
        <text>Random endo-hydrolysis of N-acetyl-beta-D-glucosaminide (1-&gt;4)-beta-linkages in chitin and chitodextrins.</text>
        <dbReference type="EC" id="3.2.1.14"/>
    </reaction>
</comment>
<evidence type="ECO:0000256" key="2">
    <source>
        <dbReference type="ARBA" id="ARBA00008682"/>
    </source>
</evidence>
<dbReference type="InterPro" id="IPR001579">
    <property type="entry name" value="Glyco_hydro_18_chit_AS"/>
</dbReference>
<evidence type="ECO:0000256" key="9">
    <source>
        <dbReference type="ARBA" id="ARBA00023295"/>
    </source>
</evidence>
<dbReference type="PROSITE" id="PS51910">
    <property type="entry name" value="GH18_2"/>
    <property type="match status" value="1"/>
</dbReference>
<evidence type="ECO:0000256" key="7">
    <source>
        <dbReference type="ARBA" id="ARBA00023026"/>
    </source>
</evidence>
<dbReference type="Pfam" id="PF00704">
    <property type="entry name" value="Glyco_hydro_18"/>
    <property type="match status" value="1"/>
</dbReference>
<dbReference type="SUPFAM" id="SSF54556">
    <property type="entry name" value="Chitinase insertion domain"/>
    <property type="match status" value="1"/>
</dbReference>